<keyword evidence="3 8" id="KW-0436">Ligase</keyword>
<dbReference type="GO" id="GO:0005829">
    <property type="term" value="C:cytosol"/>
    <property type="evidence" value="ECO:0007669"/>
    <property type="project" value="TreeGrafter"/>
</dbReference>
<evidence type="ECO:0000256" key="1">
    <source>
        <dbReference type="ARBA" id="ARBA00004990"/>
    </source>
</evidence>
<feature type="binding site" evidence="8">
    <location>
        <position position="173"/>
    </location>
    <ligand>
        <name>(R)-pantoate</name>
        <dbReference type="ChEBI" id="CHEBI:15980"/>
    </ligand>
</feature>
<gene>
    <name evidence="8" type="primary">panC</name>
    <name evidence="9" type="ORF">SAMN04487951_10420</name>
</gene>
<dbReference type="PANTHER" id="PTHR21299">
    <property type="entry name" value="CYTIDYLATE KINASE/PANTOATE-BETA-ALANINE LIGASE"/>
    <property type="match status" value="1"/>
</dbReference>
<evidence type="ECO:0000256" key="5">
    <source>
        <dbReference type="ARBA" id="ARBA00022741"/>
    </source>
</evidence>
<feature type="binding site" evidence="8">
    <location>
        <begin position="204"/>
        <end position="207"/>
    </location>
    <ligand>
        <name>ATP</name>
        <dbReference type="ChEBI" id="CHEBI:30616"/>
    </ligand>
</feature>
<comment type="function">
    <text evidence="8">Catalyzes the condensation of pantoate with beta-alanine in an ATP-dependent reaction via a pantoyl-adenylate intermediate.</text>
</comment>
<protein>
    <recommendedName>
        <fullName evidence="8">Pantothenate synthetase</fullName>
        <shortName evidence="8">PS</shortName>
        <ecNumber evidence="8">6.3.2.1</ecNumber>
    </recommendedName>
    <alternativeName>
        <fullName evidence="8">Pantoate--beta-alanine ligase</fullName>
    </alternativeName>
    <alternativeName>
        <fullName evidence="8">Pantoate-activating enzyme</fullName>
    </alternativeName>
</protein>
<dbReference type="Gene3D" id="3.30.1300.10">
    <property type="entry name" value="Pantoate-beta-alanine ligase, C-terminal domain"/>
    <property type="match status" value="1"/>
</dbReference>
<dbReference type="FunFam" id="3.40.50.620:FF:000013">
    <property type="entry name" value="Pantothenate synthetase"/>
    <property type="match status" value="1"/>
</dbReference>
<dbReference type="STRING" id="416873.SAMN04487951_10420"/>
<keyword evidence="5 8" id="KW-0547">Nucleotide-binding</keyword>
<dbReference type="HAMAP" id="MF_00158">
    <property type="entry name" value="PanC"/>
    <property type="match status" value="1"/>
</dbReference>
<feature type="binding site" evidence="8">
    <location>
        <begin position="167"/>
        <end position="170"/>
    </location>
    <ligand>
        <name>ATP</name>
        <dbReference type="ChEBI" id="CHEBI:30616"/>
    </ligand>
</feature>
<dbReference type="EC" id="6.3.2.1" evidence="8"/>
<keyword evidence="6 8" id="KW-0067">ATP-binding</keyword>
<dbReference type="Proteomes" id="UP000199677">
    <property type="component" value="Unassembled WGS sequence"/>
</dbReference>
<comment type="pathway">
    <text evidence="1 8">Cofactor biosynthesis; (R)-pantothenate biosynthesis; (R)-pantothenate from (R)-pantoate and beta-alanine: step 1/1.</text>
</comment>
<comment type="subunit">
    <text evidence="8">Homodimer.</text>
</comment>
<reference evidence="10" key="1">
    <citation type="submission" date="2016-10" db="EMBL/GenBank/DDBJ databases">
        <authorList>
            <person name="Varghese N."/>
            <person name="Submissions S."/>
        </authorList>
    </citation>
    <scope>NUCLEOTIDE SEQUENCE [LARGE SCALE GENOMIC DNA]</scope>
    <source>
        <strain evidence="10">CGMCC 1.6494</strain>
    </source>
</reference>
<dbReference type="PANTHER" id="PTHR21299:SF1">
    <property type="entry name" value="PANTOATE--BETA-ALANINE LIGASE"/>
    <property type="match status" value="1"/>
</dbReference>
<comment type="miscellaneous">
    <text evidence="8">The reaction proceeds by a bi uni uni bi ping pong mechanism.</text>
</comment>
<comment type="subcellular location">
    <subcellularLocation>
        <location evidence="8">Cytoplasm</location>
    </subcellularLocation>
</comment>
<comment type="similarity">
    <text evidence="2 8">Belongs to the pantothenate synthetase family.</text>
</comment>
<feature type="active site" description="Proton donor" evidence="8">
    <location>
        <position position="55"/>
    </location>
</feature>
<dbReference type="GO" id="GO:0005524">
    <property type="term" value="F:ATP binding"/>
    <property type="evidence" value="ECO:0007669"/>
    <property type="project" value="UniProtKB-KW"/>
</dbReference>
<dbReference type="SUPFAM" id="SSF52374">
    <property type="entry name" value="Nucleotidylyl transferase"/>
    <property type="match status" value="1"/>
</dbReference>
<organism evidence="9 10">
    <name type="scientific">Vreelandella arcis</name>
    <dbReference type="NCBI Taxonomy" id="416873"/>
    <lineage>
        <taxon>Bacteria</taxon>
        <taxon>Pseudomonadati</taxon>
        <taxon>Pseudomonadota</taxon>
        <taxon>Gammaproteobacteria</taxon>
        <taxon>Oceanospirillales</taxon>
        <taxon>Halomonadaceae</taxon>
        <taxon>Vreelandella</taxon>
    </lineage>
</organism>
<keyword evidence="10" id="KW-1185">Reference proteome</keyword>
<feature type="binding site" evidence="8">
    <location>
        <begin position="48"/>
        <end position="55"/>
    </location>
    <ligand>
        <name>ATP</name>
        <dbReference type="ChEBI" id="CHEBI:30616"/>
    </ligand>
</feature>
<dbReference type="InterPro" id="IPR014729">
    <property type="entry name" value="Rossmann-like_a/b/a_fold"/>
</dbReference>
<dbReference type="InterPro" id="IPR042176">
    <property type="entry name" value="Pantoate_ligase_C"/>
</dbReference>
<dbReference type="GO" id="GO:0004592">
    <property type="term" value="F:pantoate-beta-alanine ligase activity"/>
    <property type="evidence" value="ECO:0007669"/>
    <property type="project" value="UniProtKB-UniRule"/>
</dbReference>
<proteinExistence type="inferred from homology"/>
<evidence type="ECO:0000256" key="6">
    <source>
        <dbReference type="ARBA" id="ARBA00022840"/>
    </source>
</evidence>
<evidence type="ECO:0000256" key="3">
    <source>
        <dbReference type="ARBA" id="ARBA00022598"/>
    </source>
</evidence>
<dbReference type="EMBL" id="FNII01000004">
    <property type="protein sequence ID" value="SDN30166.1"/>
    <property type="molecule type" value="Genomic_DNA"/>
</dbReference>
<dbReference type="Gene3D" id="3.40.50.620">
    <property type="entry name" value="HUPs"/>
    <property type="match status" value="1"/>
</dbReference>
<keyword evidence="4 8" id="KW-0566">Pantothenate biosynthesis</keyword>
<accession>A0A1H0ABT4</accession>
<dbReference type="AlphaFoldDB" id="A0A1H0ABT4"/>
<comment type="catalytic activity">
    <reaction evidence="7 8">
        <text>(R)-pantoate + beta-alanine + ATP = (R)-pantothenate + AMP + diphosphate + H(+)</text>
        <dbReference type="Rhea" id="RHEA:10912"/>
        <dbReference type="ChEBI" id="CHEBI:15378"/>
        <dbReference type="ChEBI" id="CHEBI:15980"/>
        <dbReference type="ChEBI" id="CHEBI:29032"/>
        <dbReference type="ChEBI" id="CHEBI:30616"/>
        <dbReference type="ChEBI" id="CHEBI:33019"/>
        <dbReference type="ChEBI" id="CHEBI:57966"/>
        <dbReference type="ChEBI" id="CHEBI:456215"/>
        <dbReference type="EC" id="6.3.2.1"/>
    </reaction>
</comment>
<feature type="binding site" evidence="8">
    <location>
        <position position="79"/>
    </location>
    <ligand>
        <name>beta-alanine</name>
        <dbReference type="ChEBI" id="CHEBI:57966"/>
    </ligand>
</feature>
<dbReference type="InterPro" id="IPR003721">
    <property type="entry name" value="Pantoate_ligase"/>
</dbReference>
<evidence type="ECO:0000313" key="9">
    <source>
        <dbReference type="EMBL" id="SDN30166.1"/>
    </source>
</evidence>
<feature type="binding site" evidence="8">
    <location>
        <position position="196"/>
    </location>
    <ligand>
        <name>ATP</name>
        <dbReference type="ChEBI" id="CHEBI:30616"/>
    </ligand>
</feature>
<name>A0A1H0ABT4_9GAMM</name>
<dbReference type="NCBIfam" id="TIGR00018">
    <property type="entry name" value="panC"/>
    <property type="match status" value="1"/>
</dbReference>
<evidence type="ECO:0000256" key="4">
    <source>
        <dbReference type="ARBA" id="ARBA00022655"/>
    </source>
</evidence>
<dbReference type="GO" id="GO:0015940">
    <property type="term" value="P:pantothenate biosynthetic process"/>
    <property type="evidence" value="ECO:0007669"/>
    <property type="project" value="UniProtKB-UniRule"/>
</dbReference>
<dbReference type="CDD" id="cd00560">
    <property type="entry name" value="PanC"/>
    <property type="match status" value="1"/>
</dbReference>
<evidence type="ECO:0000256" key="7">
    <source>
        <dbReference type="ARBA" id="ARBA00048258"/>
    </source>
</evidence>
<dbReference type="Pfam" id="PF02569">
    <property type="entry name" value="Pantoate_ligase"/>
    <property type="match status" value="1"/>
</dbReference>
<keyword evidence="8" id="KW-0963">Cytoplasm</keyword>
<evidence type="ECO:0000256" key="8">
    <source>
        <dbReference type="HAMAP-Rule" id="MF_00158"/>
    </source>
</evidence>
<sequence length="307" mass="33467">MVFLGESYRKPVNDDITSMHTLRDIPGLRYTLREQRRQGQRIALVPTMGNLHAGHLALVKSARKHADVVVASLFVNPMQFGPGEDLDGYPRTFEADQAQLIEAGCDILFAPTVSELYPNGLDAQTRVHVPVVGEGLCGGSRPGHFDGVSTVVSMLFNLVQPDMACFGEKDYQQLAVIRKLVSDLHLPIEIIGVPIVRAEDGLALSSRNGYLSREERAKAPALYRTLRELRDAISRGEPIEQALHQGQAALYDAGFTPDYLELRDTTLGAVNDSTRDAVLLAAAHLGPARLIDNLSVQLPSAARSASH</sequence>
<evidence type="ECO:0000313" key="10">
    <source>
        <dbReference type="Proteomes" id="UP000199677"/>
    </source>
</evidence>
<dbReference type="UniPathway" id="UPA00028">
    <property type="reaction ID" value="UER00005"/>
</dbReference>
<feature type="binding site" evidence="8">
    <location>
        <position position="79"/>
    </location>
    <ligand>
        <name>(R)-pantoate</name>
        <dbReference type="ChEBI" id="CHEBI:15980"/>
    </ligand>
</feature>
<evidence type="ECO:0000256" key="2">
    <source>
        <dbReference type="ARBA" id="ARBA00009256"/>
    </source>
</evidence>